<comment type="caution">
    <text evidence="1">The sequence shown here is derived from an EMBL/GenBank/DDBJ whole genome shotgun (WGS) entry which is preliminary data.</text>
</comment>
<accession>A0ABS8SHW9</accession>
<dbReference type="EMBL" id="JACEIK010000516">
    <property type="protein sequence ID" value="MCD7458359.1"/>
    <property type="molecule type" value="Genomic_DNA"/>
</dbReference>
<keyword evidence="2" id="KW-1185">Reference proteome</keyword>
<evidence type="ECO:0000313" key="2">
    <source>
        <dbReference type="Proteomes" id="UP000823775"/>
    </source>
</evidence>
<name>A0ABS8SHW9_DATST</name>
<reference evidence="1 2" key="1">
    <citation type="journal article" date="2021" name="BMC Genomics">
        <title>Datura genome reveals duplications of psychoactive alkaloid biosynthetic genes and high mutation rate following tissue culture.</title>
        <authorList>
            <person name="Rajewski A."/>
            <person name="Carter-House D."/>
            <person name="Stajich J."/>
            <person name="Litt A."/>
        </authorList>
    </citation>
    <scope>NUCLEOTIDE SEQUENCE [LARGE SCALE GENOMIC DNA]</scope>
    <source>
        <strain evidence="1">AR-01</strain>
    </source>
</reference>
<gene>
    <name evidence="1" type="ORF">HAX54_038005</name>
</gene>
<proteinExistence type="predicted"/>
<feature type="non-terminal residue" evidence="1">
    <location>
        <position position="124"/>
    </location>
</feature>
<evidence type="ECO:0000313" key="1">
    <source>
        <dbReference type="EMBL" id="MCD7458359.1"/>
    </source>
</evidence>
<sequence>MKGVKARKISNGRDNLWTVCLRRSVSSIIQFQQKIPKTKLTGFFNDGLKDGPSFQKMVPQLKDRLKLVRSRILKCGARDEPSFPKMVYRPMDKKLVDRSQIAEYGSKDGPYFQRTFHYCTLDTL</sequence>
<organism evidence="1 2">
    <name type="scientific">Datura stramonium</name>
    <name type="common">Jimsonweed</name>
    <name type="synonym">Common thornapple</name>
    <dbReference type="NCBI Taxonomy" id="4076"/>
    <lineage>
        <taxon>Eukaryota</taxon>
        <taxon>Viridiplantae</taxon>
        <taxon>Streptophyta</taxon>
        <taxon>Embryophyta</taxon>
        <taxon>Tracheophyta</taxon>
        <taxon>Spermatophyta</taxon>
        <taxon>Magnoliopsida</taxon>
        <taxon>eudicotyledons</taxon>
        <taxon>Gunneridae</taxon>
        <taxon>Pentapetalae</taxon>
        <taxon>asterids</taxon>
        <taxon>lamiids</taxon>
        <taxon>Solanales</taxon>
        <taxon>Solanaceae</taxon>
        <taxon>Solanoideae</taxon>
        <taxon>Datureae</taxon>
        <taxon>Datura</taxon>
    </lineage>
</organism>
<dbReference type="Proteomes" id="UP000823775">
    <property type="component" value="Unassembled WGS sequence"/>
</dbReference>
<protein>
    <submittedName>
        <fullName evidence="1">Uncharacterized protein</fullName>
    </submittedName>
</protein>